<comment type="caution">
    <text evidence="1">The sequence shown here is derived from an EMBL/GenBank/DDBJ whole genome shotgun (WGS) entry which is preliminary data.</text>
</comment>
<proteinExistence type="predicted"/>
<organism evidence="1 2">
    <name type="scientific">Halomonas marinisediminis</name>
    <dbReference type="NCBI Taxonomy" id="2546095"/>
    <lineage>
        <taxon>Bacteria</taxon>
        <taxon>Pseudomonadati</taxon>
        <taxon>Pseudomonadota</taxon>
        <taxon>Gammaproteobacteria</taxon>
        <taxon>Oceanospirillales</taxon>
        <taxon>Halomonadaceae</taxon>
        <taxon>Halomonas</taxon>
    </lineage>
</organism>
<sequence length="34" mass="3804">MANQKRFIAGAICPRCADVNEHRIRAGLSAFQCR</sequence>
<evidence type="ECO:0000313" key="1">
    <source>
        <dbReference type="EMBL" id="TDB04579.1"/>
    </source>
</evidence>
<gene>
    <name evidence="1" type="ORF">E0702_03380</name>
</gene>
<dbReference type="RefSeq" id="WP_132041566.1">
    <property type="nucleotide sequence ID" value="NZ_SLTR01000003.1"/>
</dbReference>
<evidence type="ECO:0000313" key="2">
    <source>
        <dbReference type="Proteomes" id="UP000294823"/>
    </source>
</evidence>
<accession>A0ABY2D9L9</accession>
<protein>
    <submittedName>
        <fullName evidence="1">Uncharacterized protein</fullName>
    </submittedName>
</protein>
<keyword evidence="2" id="KW-1185">Reference proteome</keyword>
<reference evidence="1 2" key="1">
    <citation type="submission" date="2019-03" db="EMBL/GenBank/DDBJ databases">
        <title>Halomonas marinisediminis sp. nov., a moderately halophilic bacterium isolated from the Bohai Gulf.</title>
        <authorList>
            <person name="Ji X."/>
        </authorList>
    </citation>
    <scope>NUCLEOTIDE SEQUENCE [LARGE SCALE GENOMIC DNA]</scope>
    <source>
        <strain evidence="1 2">204</strain>
    </source>
</reference>
<dbReference type="Pfam" id="PF09526">
    <property type="entry name" value="DUF2387"/>
    <property type="match status" value="1"/>
</dbReference>
<dbReference type="InterPro" id="IPR012658">
    <property type="entry name" value="YheV"/>
</dbReference>
<dbReference type="EMBL" id="SLTR01000003">
    <property type="protein sequence ID" value="TDB04579.1"/>
    <property type="molecule type" value="Genomic_DNA"/>
</dbReference>
<dbReference type="Proteomes" id="UP000294823">
    <property type="component" value="Unassembled WGS sequence"/>
</dbReference>
<name>A0ABY2D9L9_9GAMM</name>